<dbReference type="PANTHER" id="PTHR38479">
    <property type="entry name" value="LMO0824 PROTEIN"/>
    <property type="match status" value="1"/>
</dbReference>
<accession>A0ABW2EH85</accession>
<keyword evidence="1" id="KW-0238">DNA-binding</keyword>
<organism evidence="1 2">
    <name type="scientific">Streptomyces viridiviolaceus</name>
    <dbReference type="NCBI Taxonomy" id="68282"/>
    <lineage>
        <taxon>Bacteria</taxon>
        <taxon>Bacillati</taxon>
        <taxon>Actinomycetota</taxon>
        <taxon>Actinomycetes</taxon>
        <taxon>Kitasatosporales</taxon>
        <taxon>Streptomycetaceae</taxon>
        <taxon>Streptomyces</taxon>
    </lineage>
</organism>
<gene>
    <name evidence="1" type="ORF">ACFQMH_39560</name>
</gene>
<keyword evidence="2" id="KW-1185">Reference proteome</keyword>
<evidence type="ECO:0000313" key="2">
    <source>
        <dbReference type="Proteomes" id="UP001596409"/>
    </source>
</evidence>
<dbReference type="EMBL" id="JBHSYM010000107">
    <property type="protein sequence ID" value="MFC7017683.1"/>
    <property type="molecule type" value="Genomic_DNA"/>
</dbReference>
<proteinExistence type="predicted"/>
<dbReference type="Proteomes" id="UP001596409">
    <property type="component" value="Unassembled WGS sequence"/>
</dbReference>
<dbReference type="InterPro" id="IPR009351">
    <property type="entry name" value="AlkZ-like"/>
</dbReference>
<dbReference type="Pfam" id="PF06224">
    <property type="entry name" value="AlkZ-like"/>
    <property type="match status" value="1"/>
</dbReference>
<reference evidence="2" key="1">
    <citation type="journal article" date="2019" name="Int. J. Syst. Evol. Microbiol.">
        <title>The Global Catalogue of Microorganisms (GCM) 10K type strain sequencing project: providing services to taxonomists for standard genome sequencing and annotation.</title>
        <authorList>
            <consortium name="The Broad Institute Genomics Platform"/>
            <consortium name="The Broad Institute Genome Sequencing Center for Infectious Disease"/>
            <person name="Wu L."/>
            <person name="Ma J."/>
        </authorList>
    </citation>
    <scope>NUCLEOTIDE SEQUENCE [LARGE SCALE GENOMIC DNA]</scope>
    <source>
        <strain evidence="2">JCM 4855</strain>
    </source>
</reference>
<sequence length="401" mass="42421">MTTTARITWGAASARRLQRQFLASSARTGTPVADVVGAMLAAHAQVLSAAEVSVGIRSAEGVTRADVRAALWPGTAGAAGPPAAPGSSPATLVKTYGPRGTVHLLPAHDLPLWSAALTAVPAGTSPFPPAAQLTEEQARQVVAAIGDALDGTFLTIDELGEEVVARTGPWAGDLVMPAFQDMWPRWRQVVHRAGHAGALCFGPNRGRKVTYTRPPHFTPVTAREGLRALVRRYLHAYGPATPQHFAKWLAAPAGWAVRLYTELSAAGEIEEVDFEGAPAWVAAGDTVFPDEPARGVRLLPYFDAYVIAAQPRELLFPGAAHRRALAGGQAGNFPVLLVDGVAAGVWHQRRRGRRTTITVEPLGRLTARQERQLAAQADRVAAVLEAEAELVVGEVTVGPHA</sequence>
<protein>
    <submittedName>
        <fullName evidence="1">Winged helix DNA-binding domain-containing protein</fullName>
    </submittedName>
</protein>
<dbReference type="PANTHER" id="PTHR38479:SF2">
    <property type="entry name" value="WINGED HELIX DNA-BINDING DOMAIN-CONTAINING PROTEIN"/>
    <property type="match status" value="1"/>
</dbReference>
<evidence type="ECO:0000313" key="1">
    <source>
        <dbReference type="EMBL" id="MFC7017683.1"/>
    </source>
</evidence>
<dbReference type="GO" id="GO:0003677">
    <property type="term" value="F:DNA binding"/>
    <property type="evidence" value="ECO:0007669"/>
    <property type="project" value="UniProtKB-KW"/>
</dbReference>
<name>A0ABW2EH85_9ACTN</name>
<dbReference type="RefSeq" id="WP_189879220.1">
    <property type="nucleotide sequence ID" value="NZ_BMWA01000032.1"/>
</dbReference>
<comment type="caution">
    <text evidence="1">The sequence shown here is derived from an EMBL/GenBank/DDBJ whole genome shotgun (WGS) entry which is preliminary data.</text>
</comment>